<keyword evidence="2" id="KW-1003">Cell membrane</keyword>
<dbReference type="CDD" id="cd06579">
    <property type="entry name" value="TM_PBP1_transp_AraH_like"/>
    <property type="match status" value="1"/>
</dbReference>
<feature type="transmembrane region" description="Helical" evidence="6">
    <location>
        <begin position="240"/>
        <end position="259"/>
    </location>
</feature>
<dbReference type="RefSeq" id="WP_087129990.1">
    <property type="nucleotide sequence ID" value="NZ_FUKO01000011.1"/>
</dbReference>
<feature type="transmembrane region" description="Helical" evidence="6">
    <location>
        <begin position="86"/>
        <end position="103"/>
    </location>
</feature>
<dbReference type="PANTHER" id="PTHR32196:SF72">
    <property type="entry name" value="RIBOSE IMPORT PERMEASE PROTEIN RBSC"/>
    <property type="match status" value="1"/>
</dbReference>
<dbReference type="GO" id="GO:0005886">
    <property type="term" value="C:plasma membrane"/>
    <property type="evidence" value="ECO:0007669"/>
    <property type="project" value="UniProtKB-SubCell"/>
</dbReference>
<feature type="transmembrane region" description="Helical" evidence="6">
    <location>
        <begin position="322"/>
        <end position="338"/>
    </location>
</feature>
<feature type="transmembrane region" description="Helical" evidence="6">
    <location>
        <begin position="27"/>
        <end position="47"/>
    </location>
</feature>
<evidence type="ECO:0000256" key="5">
    <source>
        <dbReference type="ARBA" id="ARBA00023136"/>
    </source>
</evidence>
<evidence type="ECO:0000256" key="1">
    <source>
        <dbReference type="ARBA" id="ARBA00004651"/>
    </source>
</evidence>
<feature type="transmembrane region" description="Helical" evidence="6">
    <location>
        <begin position="109"/>
        <end position="128"/>
    </location>
</feature>
<comment type="subcellular location">
    <subcellularLocation>
        <location evidence="1">Cell membrane</location>
        <topology evidence="1">Multi-pass membrane protein</topology>
    </subcellularLocation>
</comment>
<protein>
    <submittedName>
        <fullName evidence="7">Ribose ABC transport system, permease protein RbsC (TC 3.A.1.2.1)</fullName>
    </submittedName>
</protein>
<feature type="transmembrane region" description="Helical" evidence="6">
    <location>
        <begin position="295"/>
        <end position="316"/>
    </location>
</feature>
<dbReference type="AlphaFoldDB" id="A0A1R4IN28"/>
<evidence type="ECO:0000256" key="2">
    <source>
        <dbReference type="ARBA" id="ARBA00022475"/>
    </source>
</evidence>
<dbReference type="Proteomes" id="UP000196320">
    <property type="component" value="Unassembled WGS sequence"/>
</dbReference>
<keyword evidence="5 6" id="KW-0472">Membrane</keyword>
<feature type="transmembrane region" description="Helical" evidence="6">
    <location>
        <begin position="189"/>
        <end position="207"/>
    </location>
</feature>
<keyword evidence="4 6" id="KW-1133">Transmembrane helix</keyword>
<dbReference type="Pfam" id="PF02653">
    <property type="entry name" value="BPD_transp_2"/>
    <property type="match status" value="1"/>
</dbReference>
<gene>
    <name evidence="7" type="ORF">FM104_03055</name>
</gene>
<name>A0A1R4IN28_9MICO</name>
<feature type="transmembrane region" description="Helical" evidence="6">
    <location>
        <begin position="135"/>
        <end position="155"/>
    </location>
</feature>
<organism evidence="7 8">
    <name type="scientific">Microbacterium esteraromaticum</name>
    <dbReference type="NCBI Taxonomy" id="57043"/>
    <lineage>
        <taxon>Bacteria</taxon>
        <taxon>Bacillati</taxon>
        <taxon>Actinomycetota</taxon>
        <taxon>Actinomycetes</taxon>
        <taxon>Micrococcales</taxon>
        <taxon>Microbacteriaceae</taxon>
        <taxon>Microbacterium</taxon>
    </lineage>
</organism>
<accession>A0A1R4IN28</accession>
<evidence type="ECO:0000256" key="4">
    <source>
        <dbReference type="ARBA" id="ARBA00022989"/>
    </source>
</evidence>
<dbReference type="EMBL" id="FUKO01000011">
    <property type="protein sequence ID" value="SJN21267.1"/>
    <property type="molecule type" value="Genomic_DNA"/>
</dbReference>
<dbReference type="InterPro" id="IPR001851">
    <property type="entry name" value="ABC_transp_permease"/>
</dbReference>
<feature type="transmembrane region" description="Helical" evidence="6">
    <location>
        <begin position="59"/>
        <end position="79"/>
    </location>
</feature>
<evidence type="ECO:0000256" key="3">
    <source>
        <dbReference type="ARBA" id="ARBA00022692"/>
    </source>
</evidence>
<keyword evidence="8" id="KW-1185">Reference proteome</keyword>
<evidence type="ECO:0000313" key="8">
    <source>
        <dbReference type="Proteomes" id="UP000196320"/>
    </source>
</evidence>
<dbReference type="PANTHER" id="PTHR32196">
    <property type="entry name" value="ABC TRANSPORTER PERMEASE PROTEIN YPHD-RELATED-RELATED"/>
    <property type="match status" value="1"/>
</dbReference>
<keyword evidence="3 6" id="KW-0812">Transmembrane</keyword>
<evidence type="ECO:0000313" key="7">
    <source>
        <dbReference type="EMBL" id="SJN21267.1"/>
    </source>
</evidence>
<proteinExistence type="predicted"/>
<evidence type="ECO:0000256" key="6">
    <source>
        <dbReference type="SAM" id="Phobius"/>
    </source>
</evidence>
<dbReference type="OrthoDB" id="9808136at2"/>
<feature type="transmembrane region" description="Helical" evidence="6">
    <location>
        <begin position="271"/>
        <end position="288"/>
    </location>
</feature>
<sequence>MADTTTVRAQQRETHLGDVVRDSVVKYGFIAVTIIAFVFFAFTQPAFATSESLFSMLKFASVTAILGLGVMFSMIVGGLDLSIGSVAGLAVQLVAVTMVFYNLTGVTAVSVALIAGLLVGVLNAFLIVVCKIPDLLATLGVMFVIQGVKLIPVAGQSVSSGMILPNGSTAPGKFDPTFLLIDRGTIGPVPIPVVIMLVLVVASWFVLTRTTWGRVLYAVGANPEAARLSGIRVGMYRGSAYVISALFASVAGIILVSRIGQGDVNAGSSSLLEAVAVALVGTSVLGMGKPNAWGTLLGAVLIAIVLTGMTMAGFQYYFQDTAKGLVLIVALLFSFTLSRRKSRYSPAT</sequence>
<dbReference type="GO" id="GO:0022857">
    <property type="term" value="F:transmembrane transporter activity"/>
    <property type="evidence" value="ECO:0007669"/>
    <property type="project" value="InterPro"/>
</dbReference>
<reference evidence="7 8" key="1">
    <citation type="submission" date="2017-02" db="EMBL/GenBank/DDBJ databases">
        <authorList>
            <person name="Peterson S.W."/>
        </authorList>
    </citation>
    <scope>NUCLEOTIDE SEQUENCE [LARGE SCALE GENOMIC DNA]</scope>
    <source>
        <strain evidence="7 8">B Mb 05.01</strain>
    </source>
</reference>